<evidence type="ECO:0000256" key="1">
    <source>
        <dbReference type="SAM" id="Phobius"/>
    </source>
</evidence>
<organism evidence="2 3">
    <name type="scientific">Suillus plorans</name>
    <dbReference type="NCBI Taxonomy" id="116603"/>
    <lineage>
        <taxon>Eukaryota</taxon>
        <taxon>Fungi</taxon>
        <taxon>Dikarya</taxon>
        <taxon>Basidiomycota</taxon>
        <taxon>Agaricomycotina</taxon>
        <taxon>Agaricomycetes</taxon>
        <taxon>Agaricomycetidae</taxon>
        <taxon>Boletales</taxon>
        <taxon>Suillineae</taxon>
        <taxon>Suillaceae</taxon>
        <taxon>Suillus</taxon>
    </lineage>
</organism>
<feature type="transmembrane region" description="Helical" evidence="1">
    <location>
        <begin position="64"/>
        <end position="84"/>
    </location>
</feature>
<dbReference type="AlphaFoldDB" id="A0A9P7DIH4"/>
<reference evidence="2" key="1">
    <citation type="journal article" date="2020" name="New Phytol.">
        <title>Comparative genomics reveals dynamic genome evolution in host specialist ectomycorrhizal fungi.</title>
        <authorList>
            <person name="Lofgren L.A."/>
            <person name="Nguyen N.H."/>
            <person name="Vilgalys R."/>
            <person name="Ruytinx J."/>
            <person name="Liao H.L."/>
            <person name="Branco S."/>
            <person name="Kuo A."/>
            <person name="LaButti K."/>
            <person name="Lipzen A."/>
            <person name="Andreopoulos W."/>
            <person name="Pangilinan J."/>
            <person name="Riley R."/>
            <person name="Hundley H."/>
            <person name="Na H."/>
            <person name="Barry K."/>
            <person name="Grigoriev I.V."/>
            <person name="Stajich J.E."/>
            <person name="Kennedy P.G."/>
        </authorList>
    </citation>
    <scope>NUCLEOTIDE SEQUENCE</scope>
    <source>
        <strain evidence="2">S12</strain>
    </source>
</reference>
<dbReference type="GeneID" id="64604377"/>
<protein>
    <submittedName>
        <fullName evidence="2">Uncharacterized protein</fullName>
    </submittedName>
</protein>
<feature type="transmembrane region" description="Helical" evidence="1">
    <location>
        <begin position="31"/>
        <end position="52"/>
    </location>
</feature>
<evidence type="ECO:0000313" key="2">
    <source>
        <dbReference type="EMBL" id="KAG1794175.1"/>
    </source>
</evidence>
<accession>A0A9P7DIH4</accession>
<dbReference type="EMBL" id="JABBWE010000027">
    <property type="protein sequence ID" value="KAG1794175.1"/>
    <property type="molecule type" value="Genomic_DNA"/>
</dbReference>
<keyword evidence="1" id="KW-1133">Transmembrane helix</keyword>
<gene>
    <name evidence="2" type="ORF">HD556DRAFT_442846</name>
</gene>
<keyword evidence="3" id="KW-1185">Reference proteome</keyword>
<evidence type="ECO:0000313" key="3">
    <source>
        <dbReference type="Proteomes" id="UP000719766"/>
    </source>
</evidence>
<keyword evidence="1" id="KW-0812">Transmembrane</keyword>
<sequence>MPVATPWCTCVQHDPQFNVIYRAETSPTLRIASISSPFTGHIMFICIVLMVLSSSPLRHGYRDYMPYCTILFVVSDFYLALNVLGATGT</sequence>
<name>A0A9P7DIH4_9AGAM</name>
<dbReference type="RefSeq" id="XP_041160403.1">
    <property type="nucleotide sequence ID" value="XM_041310613.1"/>
</dbReference>
<comment type="caution">
    <text evidence="2">The sequence shown here is derived from an EMBL/GenBank/DDBJ whole genome shotgun (WGS) entry which is preliminary data.</text>
</comment>
<keyword evidence="1" id="KW-0472">Membrane</keyword>
<dbReference type="OrthoDB" id="10368891at2759"/>
<dbReference type="Proteomes" id="UP000719766">
    <property type="component" value="Unassembled WGS sequence"/>
</dbReference>
<proteinExistence type="predicted"/>